<organism evidence="2 3">
    <name type="scientific">Riccia fluitans</name>
    <dbReference type="NCBI Taxonomy" id="41844"/>
    <lineage>
        <taxon>Eukaryota</taxon>
        <taxon>Viridiplantae</taxon>
        <taxon>Streptophyta</taxon>
        <taxon>Embryophyta</taxon>
        <taxon>Marchantiophyta</taxon>
        <taxon>Marchantiopsida</taxon>
        <taxon>Marchantiidae</taxon>
        <taxon>Marchantiales</taxon>
        <taxon>Ricciaceae</taxon>
        <taxon>Riccia</taxon>
    </lineage>
</organism>
<dbReference type="AlphaFoldDB" id="A0ABD1XLE7"/>
<proteinExistence type="predicted"/>
<sequence>MAITVNERRDWIGLGERRFASYRLCLVPSLTFLQEVSSFHRLVASADPRTESASQHQSRLALKKAADYWGARLTSSRPGEFMGRRRPTFPTGAKCDNPNPGMAIT</sequence>
<dbReference type="Proteomes" id="UP001605036">
    <property type="component" value="Unassembled WGS sequence"/>
</dbReference>
<accession>A0ABD1XLE7</accession>
<comment type="caution">
    <text evidence="2">The sequence shown here is derived from an EMBL/GenBank/DDBJ whole genome shotgun (WGS) entry which is preliminary data.</text>
</comment>
<gene>
    <name evidence="2" type="ORF">R1flu_028347</name>
</gene>
<keyword evidence="3" id="KW-1185">Reference proteome</keyword>
<name>A0ABD1XLE7_9MARC</name>
<evidence type="ECO:0000313" key="3">
    <source>
        <dbReference type="Proteomes" id="UP001605036"/>
    </source>
</evidence>
<reference evidence="2 3" key="1">
    <citation type="submission" date="2024-09" db="EMBL/GenBank/DDBJ databases">
        <title>Chromosome-scale assembly of Riccia fluitans.</title>
        <authorList>
            <person name="Paukszto L."/>
            <person name="Sawicki J."/>
            <person name="Karawczyk K."/>
            <person name="Piernik-Szablinska J."/>
            <person name="Szczecinska M."/>
            <person name="Mazdziarz M."/>
        </authorList>
    </citation>
    <scope>NUCLEOTIDE SEQUENCE [LARGE SCALE GENOMIC DNA]</scope>
    <source>
        <strain evidence="2">Rf_01</strain>
        <tissue evidence="2">Aerial parts of the thallus</tissue>
    </source>
</reference>
<protein>
    <submittedName>
        <fullName evidence="2">Uncharacterized protein</fullName>
    </submittedName>
</protein>
<dbReference type="EMBL" id="JBHFFA010000008">
    <property type="protein sequence ID" value="KAL2609774.1"/>
    <property type="molecule type" value="Genomic_DNA"/>
</dbReference>
<evidence type="ECO:0000256" key="1">
    <source>
        <dbReference type="SAM" id="MobiDB-lite"/>
    </source>
</evidence>
<evidence type="ECO:0000313" key="2">
    <source>
        <dbReference type="EMBL" id="KAL2609774.1"/>
    </source>
</evidence>
<feature type="region of interest" description="Disordered" evidence="1">
    <location>
        <begin position="78"/>
        <end position="105"/>
    </location>
</feature>